<evidence type="ECO:0000256" key="4">
    <source>
        <dbReference type="ARBA" id="ARBA00022840"/>
    </source>
</evidence>
<dbReference type="InterPro" id="IPR050153">
    <property type="entry name" value="Metal_Ion_Import_ABC"/>
</dbReference>
<evidence type="ECO:0000256" key="2">
    <source>
        <dbReference type="ARBA" id="ARBA00022448"/>
    </source>
</evidence>
<dbReference type="EMBL" id="LTBC01000002">
    <property type="protein sequence ID" value="KYH32976.1"/>
    <property type="molecule type" value="Genomic_DNA"/>
</dbReference>
<comment type="similarity">
    <text evidence="1">Belongs to the ABC transporter superfamily.</text>
</comment>
<evidence type="ECO:0000313" key="7">
    <source>
        <dbReference type="Proteomes" id="UP000075670"/>
    </source>
</evidence>
<dbReference type="AlphaFoldDB" id="A0A151AZB5"/>
<keyword evidence="3" id="KW-0547">Nucleotide-binding</keyword>
<dbReference type="GO" id="GO:0005524">
    <property type="term" value="F:ATP binding"/>
    <property type="evidence" value="ECO:0007669"/>
    <property type="project" value="UniProtKB-KW"/>
</dbReference>
<evidence type="ECO:0000259" key="5">
    <source>
        <dbReference type="PROSITE" id="PS50893"/>
    </source>
</evidence>
<comment type="caution">
    <text evidence="6">The sequence shown here is derived from an EMBL/GenBank/DDBJ whole genome shotgun (WGS) entry which is preliminary data.</text>
</comment>
<dbReference type="InterPro" id="IPR003593">
    <property type="entry name" value="AAA+_ATPase"/>
</dbReference>
<organism evidence="6 7">
    <name type="scientific">Moorella mulderi DSM 14980</name>
    <dbReference type="NCBI Taxonomy" id="1122241"/>
    <lineage>
        <taxon>Bacteria</taxon>
        <taxon>Bacillati</taxon>
        <taxon>Bacillota</taxon>
        <taxon>Clostridia</taxon>
        <taxon>Neomoorellales</taxon>
        <taxon>Neomoorellaceae</taxon>
        <taxon>Neomoorella</taxon>
    </lineage>
</organism>
<sequence>MILSVDGVEFSYSSRTVLRDIKFEVNRGEFFAILGNNGAGKSTLLKCLNRILKPETGTILIEKEDLFALSPREVARRLGYVAQRYESARFTVFDAVLLGRKPHIKWGTTARDLEIVRNVLSILGLEEFSLRYLDELSGGELQKVVIARALAQEPRVLLLDEPTSNLDLKNQFEVLTIVKKAARERNIAVVVVMHDLNLALRFADKFLLLKNRTVFACGGMEIMTPENIAGVYGVRVAVERLADIPVVVPL</sequence>
<accession>A0A151AZB5</accession>
<evidence type="ECO:0000256" key="1">
    <source>
        <dbReference type="ARBA" id="ARBA00005417"/>
    </source>
</evidence>
<keyword evidence="6" id="KW-0378">Hydrolase</keyword>
<dbReference type="PROSITE" id="PS00211">
    <property type="entry name" value="ABC_TRANSPORTER_1"/>
    <property type="match status" value="1"/>
</dbReference>
<dbReference type="SUPFAM" id="SSF52540">
    <property type="entry name" value="P-loop containing nucleoside triphosphate hydrolases"/>
    <property type="match status" value="1"/>
</dbReference>
<evidence type="ECO:0000313" key="6">
    <source>
        <dbReference type="EMBL" id="KYH32976.1"/>
    </source>
</evidence>
<dbReference type="CDD" id="cd03214">
    <property type="entry name" value="ABC_Iron-Siderophores_B12_Hemin"/>
    <property type="match status" value="1"/>
</dbReference>
<keyword evidence="7" id="KW-1185">Reference proteome</keyword>
<dbReference type="PROSITE" id="PS50893">
    <property type="entry name" value="ABC_TRANSPORTER_2"/>
    <property type="match status" value="1"/>
</dbReference>
<dbReference type="GO" id="GO:0016887">
    <property type="term" value="F:ATP hydrolysis activity"/>
    <property type="evidence" value="ECO:0007669"/>
    <property type="project" value="InterPro"/>
</dbReference>
<proteinExistence type="inferred from homology"/>
<dbReference type="Gene3D" id="3.40.50.300">
    <property type="entry name" value="P-loop containing nucleotide triphosphate hydrolases"/>
    <property type="match status" value="1"/>
</dbReference>
<dbReference type="Proteomes" id="UP000075670">
    <property type="component" value="Unassembled WGS sequence"/>
</dbReference>
<evidence type="ECO:0000256" key="3">
    <source>
        <dbReference type="ARBA" id="ARBA00022741"/>
    </source>
</evidence>
<dbReference type="Pfam" id="PF00005">
    <property type="entry name" value="ABC_tran"/>
    <property type="match status" value="1"/>
</dbReference>
<keyword evidence="4 6" id="KW-0067">ATP-binding</keyword>
<dbReference type="SMART" id="SM00382">
    <property type="entry name" value="AAA"/>
    <property type="match status" value="1"/>
</dbReference>
<dbReference type="OrthoDB" id="9799337at2"/>
<feature type="domain" description="ABC transporter" evidence="5">
    <location>
        <begin position="3"/>
        <end position="236"/>
    </location>
</feature>
<dbReference type="InterPro" id="IPR003439">
    <property type="entry name" value="ABC_transporter-like_ATP-bd"/>
</dbReference>
<dbReference type="PANTHER" id="PTHR42734">
    <property type="entry name" value="METAL TRANSPORT SYSTEM ATP-BINDING PROTEIN TM_0124-RELATED"/>
    <property type="match status" value="1"/>
</dbReference>
<gene>
    <name evidence="6" type="primary">fhuC_1</name>
    <name evidence="6" type="ORF">MOMUL_07540</name>
</gene>
<dbReference type="InterPro" id="IPR017871">
    <property type="entry name" value="ABC_transporter-like_CS"/>
</dbReference>
<dbReference type="PANTHER" id="PTHR42734:SF6">
    <property type="entry name" value="MOLYBDATE IMPORT ATP-BINDING PROTEIN MOLC"/>
    <property type="match status" value="1"/>
</dbReference>
<name>A0A151AZB5_9FIRM</name>
<keyword evidence="2" id="KW-0813">Transport</keyword>
<dbReference type="PATRIC" id="fig|1122241.3.peg.793"/>
<protein>
    <submittedName>
        <fullName evidence="6">Iron(3+)-hydroxamate import ATP-binding protein FhuC</fullName>
        <ecNumber evidence="6">3.6.3.34</ecNumber>
    </submittedName>
</protein>
<dbReference type="RefSeq" id="WP_062281694.1">
    <property type="nucleotide sequence ID" value="NZ_LTBC01000002.1"/>
</dbReference>
<dbReference type="InterPro" id="IPR027417">
    <property type="entry name" value="P-loop_NTPase"/>
</dbReference>
<reference evidence="6 7" key="1">
    <citation type="submission" date="2016-02" db="EMBL/GenBank/DDBJ databases">
        <title>Genome sequence of Moorella mulderi DSM 14980.</title>
        <authorList>
            <person name="Poehlein A."/>
            <person name="Daniel R."/>
        </authorList>
    </citation>
    <scope>NUCLEOTIDE SEQUENCE [LARGE SCALE GENOMIC DNA]</scope>
    <source>
        <strain evidence="6 7">DSM 14980</strain>
    </source>
</reference>
<dbReference type="FunFam" id="3.40.50.300:FF:000134">
    <property type="entry name" value="Iron-enterobactin ABC transporter ATP-binding protein"/>
    <property type="match status" value="1"/>
</dbReference>
<dbReference type="EC" id="3.6.3.34" evidence="6"/>